<evidence type="ECO:0000256" key="1">
    <source>
        <dbReference type="ARBA" id="ARBA00004496"/>
    </source>
</evidence>
<feature type="modified residue" description="2-(S-cysteinyl)pyruvic acid O-phosphothioketal" evidence="13">
    <location>
        <position position="120"/>
    </location>
</feature>
<sequence>MKEETIAIDGGRQLAGEIEVSGAKNAALPCLFASLLSSKKVVLDNLPLVTDTMTSIEVLKSLGLAVRRQGKKATIDAAKAKSASCEVPLEQARAMRASILALGPLLAKRGEAVVPLPGGCDFGSRPIDIHLRGLRKMGAEIEMKGGVLHARADGLRGQRLTLEFPSFTGTENLMMAACLAQGETIIDNAAREPEIANLAALLVAMGAQIEGAGTSRIAIAGVASLGGASHAVMPDRIEAGTYLAAAAAAQGDLTLRGCGGDELAMVLDKLEDAGAEIESSQDRIGIIMDRRPRAVDIATAPYPGFPTDLQAQFLAVSSIAEGTARIVEGIWEQRFRTADELRLMGADIAVSGSSATVNGVAQLTGAHVQATDLRASAALVIAGLCASGTTVIHNAHHLQRGYEGLAAKLNALGARVRQAGA</sequence>
<comment type="caution">
    <text evidence="13">Lacks conserved residue(s) required for the propagation of feature annotation.</text>
</comment>
<gene>
    <name evidence="13 15" type="primary">murA</name>
    <name evidence="15" type="ORF">ISN26_03445</name>
</gene>
<dbReference type="InterPro" id="IPR001986">
    <property type="entry name" value="Enolpyruvate_Tfrase_dom"/>
</dbReference>
<comment type="similarity">
    <text evidence="11 13">Belongs to the EPSP synthase family. MurA subfamily.</text>
</comment>
<dbReference type="CDD" id="cd01555">
    <property type="entry name" value="UdpNAET"/>
    <property type="match status" value="1"/>
</dbReference>
<proteinExistence type="inferred from homology"/>
<dbReference type="GO" id="GO:0051301">
    <property type="term" value="P:cell division"/>
    <property type="evidence" value="ECO:0007669"/>
    <property type="project" value="UniProtKB-KW"/>
</dbReference>
<comment type="caution">
    <text evidence="15">The sequence shown here is derived from an EMBL/GenBank/DDBJ whole genome shotgun (WGS) entry which is preliminary data.</text>
</comment>
<reference evidence="15" key="1">
    <citation type="submission" date="2020-10" db="EMBL/GenBank/DDBJ databases">
        <title>An improved Amphimedon queenslandica hologenome assembly reveals how three proteobacterial symbionts can extend the metabolic phenotypic of their marine sponge host.</title>
        <authorList>
            <person name="Degnan B."/>
            <person name="Degnan S."/>
            <person name="Xiang X."/>
        </authorList>
    </citation>
    <scope>NUCLEOTIDE SEQUENCE</scope>
    <source>
        <strain evidence="15">AqS2</strain>
    </source>
</reference>
<evidence type="ECO:0000256" key="5">
    <source>
        <dbReference type="ARBA" id="ARBA00022679"/>
    </source>
</evidence>
<keyword evidence="4 13" id="KW-0132">Cell division</keyword>
<dbReference type="GO" id="GO:0019277">
    <property type="term" value="P:UDP-N-acetylgalactosamine biosynthetic process"/>
    <property type="evidence" value="ECO:0007669"/>
    <property type="project" value="InterPro"/>
</dbReference>
<evidence type="ECO:0000256" key="6">
    <source>
        <dbReference type="ARBA" id="ARBA00022960"/>
    </source>
</evidence>
<dbReference type="NCBIfam" id="NF006873">
    <property type="entry name" value="PRK09369.1"/>
    <property type="match status" value="1"/>
</dbReference>
<dbReference type="NCBIfam" id="TIGR01072">
    <property type="entry name" value="murA"/>
    <property type="match status" value="1"/>
</dbReference>
<keyword evidence="8 13" id="KW-0131">Cell cycle</keyword>
<evidence type="ECO:0000256" key="13">
    <source>
        <dbReference type="HAMAP-Rule" id="MF_00111"/>
    </source>
</evidence>
<evidence type="ECO:0000256" key="4">
    <source>
        <dbReference type="ARBA" id="ARBA00022618"/>
    </source>
</evidence>
<comment type="pathway">
    <text evidence="2 13">Cell wall biogenesis; peptidoglycan biosynthesis.</text>
</comment>
<feature type="active site" description="Proton donor" evidence="13">
    <location>
        <position position="120"/>
    </location>
</feature>
<feature type="binding site" evidence="13">
    <location>
        <position position="330"/>
    </location>
    <ligand>
        <name>UDP-N-acetyl-alpha-D-glucosamine</name>
        <dbReference type="ChEBI" id="CHEBI:57705"/>
    </ligand>
</feature>
<dbReference type="EMBL" id="JADHEI010000033">
    <property type="protein sequence ID" value="MBF2735127.1"/>
    <property type="molecule type" value="Genomic_DNA"/>
</dbReference>
<evidence type="ECO:0000256" key="10">
    <source>
        <dbReference type="ARBA" id="ARBA00023317"/>
    </source>
</evidence>
<dbReference type="InterPro" id="IPR050068">
    <property type="entry name" value="MurA_subfamily"/>
</dbReference>
<name>A0A930XWI4_9GAMM</name>
<feature type="binding site" evidence="13">
    <location>
        <position position="96"/>
    </location>
    <ligand>
        <name>UDP-N-acetyl-alpha-D-glucosamine</name>
        <dbReference type="ChEBI" id="CHEBI:57705"/>
    </ligand>
</feature>
<feature type="binding site" evidence="13">
    <location>
        <position position="308"/>
    </location>
    <ligand>
        <name>UDP-N-acetyl-alpha-D-glucosamine</name>
        <dbReference type="ChEBI" id="CHEBI:57705"/>
    </ligand>
</feature>
<keyword evidence="16" id="KW-1185">Reference proteome</keyword>
<dbReference type="GO" id="GO:0008760">
    <property type="term" value="F:UDP-N-acetylglucosamine 1-carboxyvinyltransferase activity"/>
    <property type="evidence" value="ECO:0007669"/>
    <property type="project" value="UniProtKB-UniRule"/>
</dbReference>
<feature type="binding site" evidence="13">
    <location>
        <begin position="24"/>
        <end position="25"/>
    </location>
    <ligand>
        <name>phosphoenolpyruvate</name>
        <dbReference type="ChEBI" id="CHEBI:58702"/>
    </ligand>
</feature>
<evidence type="ECO:0000259" key="14">
    <source>
        <dbReference type="Pfam" id="PF00275"/>
    </source>
</evidence>
<evidence type="ECO:0000256" key="8">
    <source>
        <dbReference type="ARBA" id="ARBA00023306"/>
    </source>
</evidence>
<evidence type="ECO:0000256" key="3">
    <source>
        <dbReference type="ARBA" id="ARBA00022490"/>
    </source>
</evidence>
<evidence type="ECO:0000313" key="15">
    <source>
        <dbReference type="EMBL" id="MBF2735127.1"/>
    </source>
</evidence>
<keyword evidence="3 13" id="KW-0963">Cytoplasm</keyword>
<comment type="catalytic activity">
    <reaction evidence="12 13">
        <text>phosphoenolpyruvate + UDP-N-acetyl-alpha-D-glucosamine = UDP-N-acetyl-3-O-(1-carboxyvinyl)-alpha-D-glucosamine + phosphate</text>
        <dbReference type="Rhea" id="RHEA:18681"/>
        <dbReference type="ChEBI" id="CHEBI:43474"/>
        <dbReference type="ChEBI" id="CHEBI:57705"/>
        <dbReference type="ChEBI" id="CHEBI:58702"/>
        <dbReference type="ChEBI" id="CHEBI:68483"/>
        <dbReference type="EC" id="2.5.1.7"/>
    </reaction>
</comment>
<comment type="function">
    <text evidence="13">Cell wall formation. Adds enolpyruvyl to UDP-N-acetylglucosamine.</text>
</comment>
<dbReference type="GO" id="GO:0005737">
    <property type="term" value="C:cytoplasm"/>
    <property type="evidence" value="ECO:0007669"/>
    <property type="project" value="UniProtKB-SubCell"/>
</dbReference>
<comment type="subcellular location">
    <subcellularLocation>
        <location evidence="1 13">Cytoplasm</location>
    </subcellularLocation>
</comment>
<evidence type="ECO:0000256" key="2">
    <source>
        <dbReference type="ARBA" id="ARBA00004752"/>
    </source>
</evidence>
<dbReference type="SUPFAM" id="SSF55205">
    <property type="entry name" value="EPT/RTPC-like"/>
    <property type="match status" value="1"/>
</dbReference>
<dbReference type="Pfam" id="PF00275">
    <property type="entry name" value="EPSP_synthase"/>
    <property type="match status" value="1"/>
</dbReference>
<dbReference type="Proteomes" id="UP000604381">
    <property type="component" value="Unassembled WGS sequence"/>
</dbReference>
<dbReference type="GO" id="GO:0008360">
    <property type="term" value="P:regulation of cell shape"/>
    <property type="evidence" value="ECO:0007669"/>
    <property type="project" value="UniProtKB-KW"/>
</dbReference>
<evidence type="ECO:0000256" key="9">
    <source>
        <dbReference type="ARBA" id="ARBA00023316"/>
    </source>
</evidence>
<dbReference type="GO" id="GO:0009252">
    <property type="term" value="P:peptidoglycan biosynthetic process"/>
    <property type="evidence" value="ECO:0007669"/>
    <property type="project" value="UniProtKB-UniRule"/>
</dbReference>
<keyword evidence="7 13" id="KW-0573">Peptidoglycan synthesis</keyword>
<dbReference type="InterPro" id="IPR013792">
    <property type="entry name" value="RNA3'P_cycl/enolpyr_Trfase_a/b"/>
</dbReference>
<evidence type="ECO:0000313" key="16">
    <source>
        <dbReference type="Proteomes" id="UP000604381"/>
    </source>
</evidence>
<keyword evidence="5 13" id="KW-0808">Transferase</keyword>
<accession>A0A930XWI4</accession>
<evidence type="ECO:0000256" key="7">
    <source>
        <dbReference type="ARBA" id="ARBA00022984"/>
    </source>
</evidence>
<dbReference type="PANTHER" id="PTHR43783">
    <property type="entry name" value="UDP-N-ACETYLGLUCOSAMINE 1-CARBOXYVINYLTRANSFERASE"/>
    <property type="match status" value="1"/>
</dbReference>
<evidence type="ECO:0000256" key="11">
    <source>
        <dbReference type="ARBA" id="ARBA00038367"/>
    </source>
</evidence>
<dbReference type="InterPro" id="IPR005750">
    <property type="entry name" value="UDP_GlcNAc_COvinyl_MurA"/>
</dbReference>
<dbReference type="AlphaFoldDB" id="A0A930XWI4"/>
<dbReference type="GO" id="GO:0071555">
    <property type="term" value="P:cell wall organization"/>
    <property type="evidence" value="ECO:0007669"/>
    <property type="project" value="UniProtKB-KW"/>
</dbReference>
<dbReference type="HAMAP" id="MF_00111">
    <property type="entry name" value="MurA"/>
    <property type="match status" value="1"/>
</dbReference>
<protein>
    <recommendedName>
        <fullName evidence="13">UDP-N-acetylglucosamine 1-carboxyvinyltransferase</fullName>
        <ecNumber evidence="13">2.5.1.7</ecNumber>
    </recommendedName>
    <alternativeName>
        <fullName evidence="13">Enoylpyruvate transferase</fullName>
    </alternativeName>
    <alternativeName>
        <fullName evidence="13">UDP-N-acetylglucosamine enolpyruvyl transferase</fullName>
        <shortName evidence="13">EPT</shortName>
    </alternativeName>
</protein>
<dbReference type="EC" id="2.5.1.7" evidence="13"/>
<dbReference type="PANTHER" id="PTHR43783:SF1">
    <property type="entry name" value="UDP-N-ACETYLGLUCOSAMINE 1-CARBOXYVINYLTRANSFERASE"/>
    <property type="match status" value="1"/>
</dbReference>
<dbReference type="InterPro" id="IPR036968">
    <property type="entry name" value="Enolpyruvate_Tfrase_sf"/>
</dbReference>
<keyword evidence="6 13" id="KW-0133">Cell shape</keyword>
<keyword evidence="9 13" id="KW-0961">Cell wall biogenesis/degradation</keyword>
<keyword evidence="10 13" id="KW-0670">Pyruvate</keyword>
<dbReference type="Gene3D" id="3.65.10.10">
    <property type="entry name" value="Enolpyruvate transferase domain"/>
    <property type="match status" value="2"/>
</dbReference>
<organism evidence="15 16">
    <name type="scientific">Candidatus Amphirhobacter heronislandensis</name>
    <dbReference type="NCBI Taxonomy" id="1732024"/>
    <lineage>
        <taxon>Bacteria</taxon>
        <taxon>Pseudomonadati</taxon>
        <taxon>Pseudomonadota</taxon>
        <taxon>Gammaproteobacteria</taxon>
        <taxon>Candidatus Tethybacterales</taxon>
        <taxon>Candidatus Tethybacteraceae</taxon>
        <taxon>Candidatus Amphirhobacter</taxon>
    </lineage>
</organism>
<evidence type="ECO:0000256" key="12">
    <source>
        <dbReference type="ARBA" id="ARBA00047527"/>
    </source>
</evidence>
<feature type="domain" description="Enolpyruvate transferase" evidence="14">
    <location>
        <begin position="9"/>
        <end position="409"/>
    </location>
</feature>